<protein>
    <submittedName>
        <fullName evidence="3">DUF805 domain-containing protein</fullName>
    </submittedName>
</protein>
<organism evidence="3 4">
    <name type="scientific">Emticicia soli</name>
    <dbReference type="NCBI Taxonomy" id="2027878"/>
    <lineage>
        <taxon>Bacteria</taxon>
        <taxon>Pseudomonadati</taxon>
        <taxon>Bacteroidota</taxon>
        <taxon>Cytophagia</taxon>
        <taxon>Cytophagales</taxon>
        <taxon>Leadbetterellaceae</taxon>
        <taxon>Emticicia</taxon>
    </lineage>
</organism>
<comment type="caution">
    <text evidence="3">The sequence shown here is derived from an EMBL/GenBank/DDBJ whole genome shotgun (WGS) entry which is preliminary data.</text>
</comment>
<dbReference type="EMBL" id="JBHULC010000039">
    <property type="protein sequence ID" value="MFD2523931.1"/>
    <property type="molecule type" value="Genomic_DNA"/>
</dbReference>
<reference evidence="4" key="1">
    <citation type="journal article" date="2019" name="Int. J. Syst. Evol. Microbiol.">
        <title>The Global Catalogue of Microorganisms (GCM) 10K type strain sequencing project: providing services to taxonomists for standard genome sequencing and annotation.</title>
        <authorList>
            <consortium name="The Broad Institute Genomics Platform"/>
            <consortium name="The Broad Institute Genome Sequencing Center for Infectious Disease"/>
            <person name="Wu L."/>
            <person name="Ma J."/>
        </authorList>
    </citation>
    <scope>NUCLEOTIDE SEQUENCE [LARGE SCALE GENOMIC DNA]</scope>
    <source>
        <strain evidence="4">KCTC 52344</strain>
    </source>
</reference>
<name>A0ABW5JCX7_9BACT</name>
<dbReference type="Pfam" id="PF05656">
    <property type="entry name" value="DUF805"/>
    <property type="match status" value="1"/>
</dbReference>
<accession>A0ABW5JCX7</accession>
<keyword evidence="2" id="KW-0472">Membrane</keyword>
<dbReference type="PANTHER" id="PTHR34980">
    <property type="entry name" value="INNER MEMBRANE PROTEIN-RELATED-RELATED"/>
    <property type="match status" value="1"/>
</dbReference>
<feature type="transmembrane region" description="Helical" evidence="2">
    <location>
        <begin position="21"/>
        <end position="52"/>
    </location>
</feature>
<keyword evidence="2" id="KW-1133">Transmembrane helix</keyword>
<keyword evidence="2" id="KW-0812">Transmembrane</keyword>
<evidence type="ECO:0000313" key="3">
    <source>
        <dbReference type="EMBL" id="MFD2523931.1"/>
    </source>
</evidence>
<keyword evidence="4" id="KW-1185">Reference proteome</keyword>
<dbReference type="PANTHER" id="PTHR34980:SF3">
    <property type="entry name" value="BLR8105 PROTEIN"/>
    <property type="match status" value="1"/>
</dbReference>
<dbReference type="RefSeq" id="WP_340238812.1">
    <property type="nucleotide sequence ID" value="NZ_JBBEWC010000010.1"/>
</dbReference>
<sequence length="123" mass="14290">MFKNPFSFDGRIRRTEYGLSLIIRVFSYFIFILFLTLVGYGAGLLFMILLYIPTVWFMWAQGAKRCHDLGNSGWYQIIPFYPLWMLFQDGEYGENEYGPNPKGIGNDDSYDDQIDEIGKSLGQ</sequence>
<feature type="region of interest" description="Disordered" evidence="1">
    <location>
        <begin position="97"/>
        <end position="123"/>
    </location>
</feature>
<evidence type="ECO:0000256" key="2">
    <source>
        <dbReference type="SAM" id="Phobius"/>
    </source>
</evidence>
<evidence type="ECO:0000313" key="4">
    <source>
        <dbReference type="Proteomes" id="UP001597510"/>
    </source>
</evidence>
<proteinExistence type="predicted"/>
<dbReference type="Proteomes" id="UP001597510">
    <property type="component" value="Unassembled WGS sequence"/>
</dbReference>
<dbReference type="InterPro" id="IPR008523">
    <property type="entry name" value="DUF805"/>
</dbReference>
<gene>
    <name evidence="3" type="ORF">ACFSR2_23730</name>
</gene>
<evidence type="ECO:0000256" key="1">
    <source>
        <dbReference type="SAM" id="MobiDB-lite"/>
    </source>
</evidence>